<feature type="compositionally biased region" description="Polar residues" evidence="1">
    <location>
        <begin position="84"/>
        <end position="96"/>
    </location>
</feature>
<feature type="region of interest" description="Disordered" evidence="1">
    <location>
        <begin position="41"/>
        <end position="68"/>
    </location>
</feature>
<feature type="compositionally biased region" description="Polar residues" evidence="1">
    <location>
        <begin position="475"/>
        <end position="497"/>
    </location>
</feature>
<feature type="compositionally biased region" description="Low complexity" evidence="1">
    <location>
        <begin position="97"/>
        <end position="106"/>
    </location>
</feature>
<evidence type="ECO:0000313" key="3">
    <source>
        <dbReference type="Proteomes" id="UP000594262"/>
    </source>
</evidence>
<accession>A0A7M5XEH8</accession>
<proteinExistence type="predicted"/>
<feature type="compositionally biased region" description="Polar residues" evidence="1">
    <location>
        <begin position="294"/>
        <end position="305"/>
    </location>
</feature>
<feature type="compositionally biased region" description="Low complexity" evidence="1">
    <location>
        <begin position="234"/>
        <end position="243"/>
    </location>
</feature>
<feature type="region of interest" description="Disordered" evidence="1">
    <location>
        <begin position="80"/>
        <end position="106"/>
    </location>
</feature>
<dbReference type="Proteomes" id="UP000594262">
    <property type="component" value="Unplaced"/>
</dbReference>
<feature type="region of interest" description="Disordered" evidence="1">
    <location>
        <begin position="144"/>
        <end position="172"/>
    </location>
</feature>
<evidence type="ECO:0000256" key="1">
    <source>
        <dbReference type="SAM" id="MobiDB-lite"/>
    </source>
</evidence>
<feature type="region of interest" description="Disordered" evidence="1">
    <location>
        <begin position="220"/>
        <end position="258"/>
    </location>
</feature>
<feature type="region of interest" description="Disordered" evidence="1">
    <location>
        <begin position="294"/>
        <end position="315"/>
    </location>
</feature>
<dbReference type="EnsemblMetazoa" id="CLYHEMT022174.1">
    <property type="protein sequence ID" value="CLYHEMP022174.1"/>
    <property type="gene ID" value="CLYHEMG022174"/>
</dbReference>
<feature type="compositionally biased region" description="Basic and acidic residues" evidence="1">
    <location>
        <begin position="562"/>
        <end position="584"/>
    </location>
</feature>
<feature type="compositionally biased region" description="Basic and acidic residues" evidence="1">
    <location>
        <begin position="149"/>
        <end position="172"/>
    </location>
</feature>
<evidence type="ECO:0000313" key="2">
    <source>
        <dbReference type="EnsemblMetazoa" id="CLYHEMP022174.1"/>
    </source>
</evidence>
<feature type="region of interest" description="Disordered" evidence="1">
    <location>
        <begin position="458"/>
        <end position="529"/>
    </location>
</feature>
<protein>
    <submittedName>
        <fullName evidence="2">Uncharacterized protein</fullName>
    </submittedName>
</protein>
<organism evidence="2 3">
    <name type="scientific">Clytia hemisphaerica</name>
    <dbReference type="NCBI Taxonomy" id="252671"/>
    <lineage>
        <taxon>Eukaryota</taxon>
        <taxon>Metazoa</taxon>
        <taxon>Cnidaria</taxon>
        <taxon>Hydrozoa</taxon>
        <taxon>Hydroidolina</taxon>
        <taxon>Leptothecata</taxon>
        <taxon>Obeliida</taxon>
        <taxon>Clytiidae</taxon>
        <taxon>Clytia</taxon>
    </lineage>
</organism>
<reference evidence="2" key="1">
    <citation type="submission" date="2021-01" db="UniProtKB">
        <authorList>
            <consortium name="EnsemblMetazoa"/>
        </authorList>
    </citation>
    <scope>IDENTIFICATION</scope>
</reference>
<sequence>MRTQLYGLQRTYTDDSDYSPTTMKRLLLLKSREKFIRKTEQNNAHIDEQPLAPLEETQVVPRSPKRRFTGDRALLERLSALSSQRNSARSSVGTTLSSKRSSKSNSAYNVLDSPVTEMIPVNNQTSAEIYNVLRKLHDSIDELETDDIDPNRTKPGLDSKPEKQHRLSDPLLPEERDIIESLLSKYSMLEGKSPVLEEPLKEKEEKITFSSKVKIRGTSPYHSRASSVIKRNLSKSTESSDSSLPKEEGLRPSLRRPSLLESITMTEQSNIGTPTQEKGPVLSLIKDHIDTAKNTATDSNQSTPKFTPRGTPRARKISTVKEFTMKFEAQNQQHRRLEEPKFTIVPEQKFYQVSSESDSSSDSSSSSEYEDTIVKTNEGFIIPDEAIEKLPINKAAKAQRLREEQEEIERQFKKENFLKDLPVRHRGIRMPTGSAGKVNLLKSKFEGKSLANAMTTEKRNASLRNTSHHTRHQQASRLLATNTNNESSNGPTSSKQPRTFFKKRRQVSRSTESDSDGTVELNPMKSRGNFDSSFDTNSCSSERDFVQAYHEKKSYFIPQTIPRDDFSDSEHSDCLSDSGKSFHSDRKRKNVPMFRFNKHEDLERWV</sequence>
<dbReference type="AlphaFoldDB" id="A0A7M5XEH8"/>
<keyword evidence="3" id="KW-1185">Reference proteome</keyword>
<feature type="region of interest" description="Disordered" evidence="1">
    <location>
        <begin position="561"/>
        <end position="590"/>
    </location>
</feature>
<name>A0A7M5XEH8_9CNID</name>